<proteinExistence type="inferred from homology"/>
<dbReference type="PANTHER" id="PTHR43033:SF1">
    <property type="entry name" value="TRNA(ILE)-LYSIDINE SYNTHASE-RELATED"/>
    <property type="match status" value="1"/>
</dbReference>
<comment type="subcellular location">
    <subcellularLocation>
        <location evidence="6">Cytoplasm</location>
    </subcellularLocation>
</comment>
<protein>
    <recommendedName>
        <fullName evidence="6">tRNA(Ile)-lysidine synthase</fullName>
        <ecNumber evidence="6">6.3.4.19</ecNumber>
    </recommendedName>
    <alternativeName>
        <fullName evidence="6">tRNA(Ile)-2-lysyl-cytidine synthase</fullName>
    </alternativeName>
    <alternativeName>
        <fullName evidence="6">tRNA(Ile)-lysidine synthetase</fullName>
    </alternativeName>
</protein>
<comment type="catalytic activity">
    <reaction evidence="5 6">
        <text>cytidine(34) in tRNA(Ile2) + L-lysine + ATP = lysidine(34) in tRNA(Ile2) + AMP + diphosphate + H(+)</text>
        <dbReference type="Rhea" id="RHEA:43744"/>
        <dbReference type="Rhea" id="RHEA-COMP:10625"/>
        <dbReference type="Rhea" id="RHEA-COMP:10670"/>
        <dbReference type="ChEBI" id="CHEBI:15378"/>
        <dbReference type="ChEBI" id="CHEBI:30616"/>
        <dbReference type="ChEBI" id="CHEBI:32551"/>
        <dbReference type="ChEBI" id="CHEBI:33019"/>
        <dbReference type="ChEBI" id="CHEBI:82748"/>
        <dbReference type="ChEBI" id="CHEBI:83665"/>
        <dbReference type="ChEBI" id="CHEBI:456215"/>
        <dbReference type="EC" id="6.3.4.19"/>
    </reaction>
</comment>
<dbReference type="InterPro" id="IPR012094">
    <property type="entry name" value="tRNA_Ile_lys_synt"/>
</dbReference>
<dbReference type="InterPro" id="IPR011063">
    <property type="entry name" value="TilS/TtcA_N"/>
</dbReference>
<evidence type="ECO:0000256" key="4">
    <source>
        <dbReference type="ARBA" id="ARBA00022840"/>
    </source>
</evidence>
<keyword evidence="3 6" id="KW-0547">Nucleotide-binding</keyword>
<dbReference type="Gene3D" id="3.40.50.620">
    <property type="entry name" value="HUPs"/>
    <property type="match status" value="1"/>
</dbReference>
<dbReference type="CDD" id="cd01992">
    <property type="entry name" value="TilS_N"/>
    <property type="match status" value="1"/>
</dbReference>
<reference evidence="9 10" key="1">
    <citation type="submission" date="2020-08" db="EMBL/GenBank/DDBJ databases">
        <title>Genomic Encyclopedia of Type Strains, Phase IV (KMG-V): Genome sequencing to study the core and pangenomes of soil and plant-associated prokaryotes.</title>
        <authorList>
            <person name="Whitman W."/>
        </authorList>
    </citation>
    <scope>NUCLEOTIDE SEQUENCE [LARGE SCALE GENOMIC DNA]</scope>
    <source>
        <strain evidence="9 10">X5P3</strain>
    </source>
</reference>
<dbReference type="GO" id="GO:0032267">
    <property type="term" value="F:tRNA(Ile)-lysidine synthase activity"/>
    <property type="evidence" value="ECO:0007669"/>
    <property type="project" value="UniProtKB-EC"/>
</dbReference>
<feature type="domain" description="tRNA(Ile)-lysidine/2-thiocytidine synthase N-terminal" evidence="8">
    <location>
        <begin position="18"/>
        <end position="235"/>
    </location>
</feature>
<keyword evidence="1 6" id="KW-0436">Ligase</keyword>
<keyword evidence="2 6" id="KW-0819">tRNA processing</keyword>
<dbReference type="Proteomes" id="UP000584867">
    <property type="component" value="Unassembled WGS sequence"/>
</dbReference>
<dbReference type="EMBL" id="JACHIO010000004">
    <property type="protein sequence ID" value="MBB5062726.1"/>
    <property type="molecule type" value="Genomic_DNA"/>
</dbReference>
<evidence type="ECO:0000259" key="8">
    <source>
        <dbReference type="Pfam" id="PF01171"/>
    </source>
</evidence>
<dbReference type="NCBIfam" id="TIGR02432">
    <property type="entry name" value="lysidine_TilS_N"/>
    <property type="match status" value="1"/>
</dbReference>
<keyword evidence="6" id="KW-0963">Cytoplasm</keyword>
<name>A0A7W7ZP51_9BACT</name>
<dbReference type="EC" id="6.3.4.19" evidence="6"/>
<dbReference type="GO" id="GO:0005524">
    <property type="term" value="F:ATP binding"/>
    <property type="evidence" value="ECO:0007669"/>
    <property type="project" value="UniProtKB-UniRule"/>
</dbReference>
<accession>A0A7W7ZP51</accession>
<evidence type="ECO:0000256" key="5">
    <source>
        <dbReference type="ARBA" id="ARBA00048539"/>
    </source>
</evidence>
<gene>
    <name evidence="6" type="primary">tilS</name>
    <name evidence="9" type="ORF">HDF15_001063</name>
</gene>
<dbReference type="Pfam" id="PF01171">
    <property type="entry name" value="ATP_bind_3"/>
    <property type="match status" value="1"/>
</dbReference>
<comment type="similarity">
    <text evidence="6">Belongs to the tRNA(Ile)-lysidine synthase family.</text>
</comment>
<dbReference type="SUPFAM" id="SSF82829">
    <property type="entry name" value="MesJ substrate recognition domain-like"/>
    <property type="match status" value="1"/>
</dbReference>
<comment type="function">
    <text evidence="6">Ligates lysine onto the cytidine present at position 34 of the AUA codon-specific tRNA(Ile) that contains the anticodon CAU, in an ATP-dependent manner. Cytidine is converted to lysidine, thus changing the amino acid specificity of the tRNA from methionine to isoleucine.</text>
</comment>
<dbReference type="GO" id="GO:0005737">
    <property type="term" value="C:cytoplasm"/>
    <property type="evidence" value="ECO:0007669"/>
    <property type="project" value="UniProtKB-SubCell"/>
</dbReference>
<evidence type="ECO:0000256" key="7">
    <source>
        <dbReference type="SAM" id="MobiDB-lite"/>
    </source>
</evidence>
<evidence type="ECO:0000313" key="10">
    <source>
        <dbReference type="Proteomes" id="UP000584867"/>
    </source>
</evidence>
<comment type="caution">
    <text evidence="9">The sequence shown here is derived from an EMBL/GenBank/DDBJ whole genome shotgun (WGS) entry which is preliminary data.</text>
</comment>
<organism evidence="9 10">
    <name type="scientific">Granulicella mallensis</name>
    <dbReference type="NCBI Taxonomy" id="940614"/>
    <lineage>
        <taxon>Bacteria</taxon>
        <taxon>Pseudomonadati</taxon>
        <taxon>Acidobacteriota</taxon>
        <taxon>Terriglobia</taxon>
        <taxon>Terriglobales</taxon>
        <taxon>Acidobacteriaceae</taxon>
        <taxon>Granulicella</taxon>
    </lineage>
</organism>
<feature type="region of interest" description="Disordered" evidence="7">
    <location>
        <begin position="161"/>
        <end position="190"/>
    </location>
</feature>
<evidence type="ECO:0000256" key="3">
    <source>
        <dbReference type="ARBA" id="ARBA00022741"/>
    </source>
</evidence>
<comment type="domain">
    <text evidence="6">The N-terminal region contains the highly conserved SGGXDS motif, predicted to be a P-loop motif involved in ATP binding.</text>
</comment>
<dbReference type="Gene3D" id="1.20.59.20">
    <property type="match status" value="1"/>
</dbReference>
<sequence>MAGNLLIARSLFRAGDRVCVAISGGADSTALLLALKEANAAKESLGVVVSAAHVHHGLRGAEADADEAFVRELCERLAVPLTVFHVDTAARQAAEREGVEEAARELRYEALRGLLAEGQVDAIATAHTLDDQAETVMMKLLRGAWTEGLGGISPELAVDLQGERRTNSRNGGISPELAEGSGSRAQGSGGGRVVRPLLGVRRAEVEAFLQARGQVWRTDSSNRDLELTRNRVRHELMPVLRSFNPCVDELLANMAGIARDEEAHWETELRRLLPQVLLPGKPVRGGGRAVSTAIGEAACSLEIERLKAMGAGLRRRVVRAAARSMGFRLNFEETAKLLALAGFGGYIGIQGKIGSRLELRAGLRGERSARELRLWRQ</sequence>
<dbReference type="AlphaFoldDB" id="A0A7W7ZP51"/>
<evidence type="ECO:0000313" key="9">
    <source>
        <dbReference type="EMBL" id="MBB5062726.1"/>
    </source>
</evidence>
<evidence type="ECO:0000256" key="6">
    <source>
        <dbReference type="HAMAP-Rule" id="MF_01161"/>
    </source>
</evidence>
<evidence type="ECO:0000256" key="2">
    <source>
        <dbReference type="ARBA" id="ARBA00022694"/>
    </source>
</evidence>
<dbReference type="RefSeq" id="WP_184253391.1">
    <property type="nucleotide sequence ID" value="NZ_JACHIO010000004.1"/>
</dbReference>
<keyword evidence="4 6" id="KW-0067">ATP-binding</keyword>
<dbReference type="PANTHER" id="PTHR43033">
    <property type="entry name" value="TRNA(ILE)-LYSIDINE SYNTHASE-RELATED"/>
    <property type="match status" value="1"/>
</dbReference>
<dbReference type="InterPro" id="IPR012795">
    <property type="entry name" value="tRNA_Ile_lys_synt_N"/>
</dbReference>
<dbReference type="HAMAP" id="MF_01161">
    <property type="entry name" value="tRNA_Ile_lys_synt"/>
    <property type="match status" value="1"/>
</dbReference>
<evidence type="ECO:0000256" key="1">
    <source>
        <dbReference type="ARBA" id="ARBA00022598"/>
    </source>
</evidence>
<dbReference type="GO" id="GO:0006400">
    <property type="term" value="P:tRNA modification"/>
    <property type="evidence" value="ECO:0007669"/>
    <property type="project" value="UniProtKB-UniRule"/>
</dbReference>
<dbReference type="SUPFAM" id="SSF52402">
    <property type="entry name" value="Adenine nucleotide alpha hydrolases-like"/>
    <property type="match status" value="1"/>
</dbReference>
<dbReference type="InterPro" id="IPR014729">
    <property type="entry name" value="Rossmann-like_a/b/a_fold"/>
</dbReference>
<feature type="binding site" evidence="6">
    <location>
        <begin position="23"/>
        <end position="28"/>
    </location>
    <ligand>
        <name>ATP</name>
        <dbReference type="ChEBI" id="CHEBI:30616"/>
    </ligand>
</feature>